<feature type="compositionally biased region" description="Basic residues" evidence="1">
    <location>
        <begin position="122"/>
        <end position="158"/>
    </location>
</feature>
<keyword evidence="3" id="KW-1185">Reference proteome</keyword>
<feature type="region of interest" description="Disordered" evidence="1">
    <location>
        <begin position="25"/>
        <end position="54"/>
    </location>
</feature>
<accession>A0A5A7Q2C6</accession>
<reference evidence="3" key="1">
    <citation type="journal article" date="2019" name="Curr. Biol.">
        <title>Genome Sequence of Striga asiatica Provides Insight into the Evolution of Plant Parasitism.</title>
        <authorList>
            <person name="Yoshida S."/>
            <person name="Kim S."/>
            <person name="Wafula E.K."/>
            <person name="Tanskanen J."/>
            <person name="Kim Y.M."/>
            <person name="Honaas L."/>
            <person name="Yang Z."/>
            <person name="Spallek T."/>
            <person name="Conn C.E."/>
            <person name="Ichihashi Y."/>
            <person name="Cheong K."/>
            <person name="Cui S."/>
            <person name="Der J.P."/>
            <person name="Gundlach H."/>
            <person name="Jiao Y."/>
            <person name="Hori C."/>
            <person name="Ishida J.K."/>
            <person name="Kasahara H."/>
            <person name="Kiba T."/>
            <person name="Kim M.S."/>
            <person name="Koo N."/>
            <person name="Laohavisit A."/>
            <person name="Lee Y.H."/>
            <person name="Lumba S."/>
            <person name="McCourt P."/>
            <person name="Mortimer J.C."/>
            <person name="Mutuku J.M."/>
            <person name="Nomura T."/>
            <person name="Sasaki-Sekimoto Y."/>
            <person name="Seto Y."/>
            <person name="Wang Y."/>
            <person name="Wakatake T."/>
            <person name="Sakakibara H."/>
            <person name="Demura T."/>
            <person name="Yamaguchi S."/>
            <person name="Yoneyama K."/>
            <person name="Manabe R.I."/>
            <person name="Nelson D.C."/>
            <person name="Schulman A.H."/>
            <person name="Timko M.P."/>
            <person name="dePamphilis C.W."/>
            <person name="Choi D."/>
            <person name="Shirasu K."/>
        </authorList>
    </citation>
    <scope>NUCLEOTIDE SEQUENCE [LARGE SCALE GENOMIC DNA]</scope>
    <source>
        <strain evidence="3">cv. UVA1</strain>
    </source>
</reference>
<gene>
    <name evidence="2" type="ORF">STAS_15598</name>
</gene>
<evidence type="ECO:0000256" key="1">
    <source>
        <dbReference type="SAM" id="MobiDB-lite"/>
    </source>
</evidence>
<organism evidence="2 3">
    <name type="scientific">Striga asiatica</name>
    <name type="common">Asiatic witchweed</name>
    <name type="synonym">Buchnera asiatica</name>
    <dbReference type="NCBI Taxonomy" id="4170"/>
    <lineage>
        <taxon>Eukaryota</taxon>
        <taxon>Viridiplantae</taxon>
        <taxon>Streptophyta</taxon>
        <taxon>Embryophyta</taxon>
        <taxon>Tracheophyta</taxon>
        <taxon>Spermatophyta</taxon>
        <taxon>Magnoliopsida</taxon>
        <taxon>eudicotyledons</taxon>
        <taxon>Gunneridae</taxon>
        <taxon>Pentapetalae</taxon>
        <taxon>asterids</taxon>
        <taxon>lamiids</taxon>
        <taxon>Lamiales</taxon>
        <taxon>Orobanchaceae</taxon>
        <taxon>Buchnereae</taxon>
        <taxon>Striga</taxon>
    </lineage>
</organism>
<name>A0A5A7Q2C6_STRAF</name>
<proteinExistence type="predicted"/>
<comment type="caution">
    <text evidence="2">The sequence shown here is derived from an EMBL/GenBank/DDBJ whole genome shotgun (WGS) entry which is preliminary data.</text>
</comment>
<dbReference type="EMBL" id="BKCP01005572">
    <property type="protein sequence ID" value="GER39016.1"/>
    <property type="molecule type" value="Genomic_DNA"/>
</dbReference>
<feature type="compositionally biased region" description="Polar residues" evidence="1">
    <location>
        <begin position="41"/>
        <end position="54"/>
    </location>
</feature>
<protein>
    <submittedName>
        <fullName evidence="2">NADH-quinone oxidoreductase subunit H</fullName>
    </submittedName>
</protein>
<dbReference type="Proteomes" id="UP000325081">
    <property type="component" value="Unassembled WGS sequence"/>
</dbReference>
<evidence type="ECO:0000313" key="3">
    <source>
        <dbReference type="Proteomes" id="UP000325081"/>
    </source>
</evidence>
<evidence type="ECO:0000313" key="2">
    <source>
        <dbReference type="EMBL" id="GER39016.1"/>
    </source>
</evidence>
<dbReference type="AlphaFoldDB" id="A0A5A7Q2C6"/>
<feature type="region of interest" description="Disordered" evidence="1">
    <location>
        <begin position="120"/>
        <end position="158"/>
    </location>
</feature>
<sequence>MLGWGKSWAKKVLFPGPFLGHLAAQEPRSQSQWPQDHHNEAVTQSQGKSFQSTMLPVRGRVFKNGWLKTCPDAEKEDLCPSKADKPTFGSINKISLGVPKPPSLFLAWPPMRIGCRAIMRSSGKKPKSSPRGDHLHRHTAAHQTGGKRKSACTQHNKA</sequence>